<dbReference type="EMBL" id="MDET01000056">
    <property type="protein sequence ID" value="OQM73630.1"/>
    <property type="molecule type" value="Genomic_DNA"/>
</dbReference>
<accession>A0A1V8RKA5</accession>
<evidence type="ECO:0000313" key="5">
    <source>
        <dbReference type="EMBL" id="OQM73630.1"/>
    </source>
</evidence>
<feature type="domain" description="Resolvase/invertase-type recombinase catalytic" evidence="4">
    <location>
        <begin position="6"/>
        <end position="146"/>
    </location>
</feature>
<dbReference type="GO" id="GO:0000150">
    <property type="term" value="F:DNA strand exchange activity"/>
    <property type="evidence" value="ECO:0007669"/>
    <property type="project" value="InterPro"/>
</dbReference>
<evidence type="ECO:0000256" key="1">
    <source>
        <dbReference type="ARBA" id="ARBA00023125"/>
    </source>
</evidence>
<dbReference type="SMART" id="SM00857">
    <property type="entry name" value="Resolvase"/>
    <property type="match status" value="1"/>
</dbReference>
<sequence length="222" mass="24723">MSEKPAAGHYTRVSTEDQGRSGLGLEAQRRDIDIFLSNFSEEPWEVIGEFQDVLSGKNDDRPQLAAALKMVREAGAELLIAKLDRLSRKVSFIANIMEDKKVRLRVASMPFADNFQLHIYAALAEQEREFISKRTKAALQIAKEKGVKLGGLRDKTMKRNEAIQQKAKREAEKVMKIIGPLRQSGQTLATIAGTLNDMEVATSRGGQWTPMQVKRALERAGG</sequence>
<gene>
    <name evidence="5" type="ORF">BFN67_06785</name>
</gene>
<feature type="region of interest" description="Disordered" evidence="3">
    <location>
        <begin position="1"/>
        <end position="22"/>
    </location>
</feature>
<dbReference type="RefSeq" id="WP_080921320.1">
    <property type="nucleotide sequence ID" value="NZ_MDET01000056.1"/>
</dbReference>
<reference evidence="5 6" key="1">
    <citation type="journal article" date="2016" name="Int. J. Syst. Evol. Microbiol.">
        <title>Pseudaminobacter manganicus sp. nov., isolated from sludge of a manganese mine.</title>
        <authorList>
            <person name="Li J."/>
            <person name="Huang J."/>
            <person name="Liao S."/>
            <person name="Wang G."/>
        </authorList>
    </citation>
    <scope>NUCLEOTIDE SEQUENCE [LARGE SCALE GENOMIC DNA]</scope>
    <source>
        <strain evidence="5 6">JH-7</strain>
    </source>
</reference>
<dbReference type="Proteomes" id="UP000191905">
    <property type="component" value="Unassembled WGS sequence"/>
</dbReference>
<dbReference type="GO" id="GO:0003677">
    <property type="term" value="F:DNA binding"/>
    <property type="evidence" value="ECO:0007669"/>
    <property type="project" value="UniProtKB-KW"/>
</dbReference>
<protein>
    <submittedName>
        <fullName evidence="5">DNA invertase</fullName>
    </submittedName>
</protein>
<dbReference type="InterPro" id="IPR036162">
    <property type="entry name" value="Resolvase-like_N_sf"/>
</dbReference>
<dbReference type="InterPro" id="IPR006119">
    <property type="entry name" value="Resolv_N"/>
</dbReference>
<evidence type="ECO:0000313" key="6">
    <source>
        <dbReference type="Proteomes" id="UP000191905"/>
    </source>
</evidence>
<evidence type="ECO:0000259" key="4">
    <source>
        <dbReference type="PROSITE" id="PS51736"/>
    </source>
</evidence>
<dbReference type="InterPro" id="IPR050639">
    <property type="entry name" value="SSR_resolvase"/>
</dbReference>
<dbReference type="PANTHER" id="PTHR30461:SF2">
    <property type="entry name" value="SERINE RECOMBINASE PINE-RELATED"/>
    <property type="match status" value="1"/>
</dbReference>
<keyword evidence="1" id="KW-0238">DNA-binding</keyword>
<dbReference type="AlphaFoldDB" id="A0A1V8RKA5"/>
<dbReference type="OrthoDB" id="2290206at2"/>
<dbReference type="Pfam" id="PF00239">
    <property type="entry name" value="Resolvase"/>
    <property type="match status" value="1"/>
</dbReference>
<organism evidence="5 6">
    <name type="scientific">Manganibacter manganicus</name>
    <dbReference type="NCBI Taxonomy" id="1873176"/>
    <lineage>
        <taxon>Bacteria</taxon>
        <taxon>Pseudomonadati</taxon>
        <taxon>Pseudomonadota</taxon>
        <taxon>Alphaproteobacteria</taxon>
        <taxon>Hyphomicrobiales</taxon>
        <taxon>Phyllobacteriaceae</taxon>
        <taxon>Manganibacter</taxon>
    </lineage>
</organism>
<name>A0A1V8RKA5_9HYPH</name>
<evidence type="ECO:0000256" key="2">
    <source>
        <dbReference type="ARBA" id="ARBA00023172"/>
    </source>
</evidence>
<keyword evidence="6" id="KW-1185">Reference proteome</keyword>
<evidence type="ECO:0000256" key="3">
    <source>
        <dbReference type="SAM" id="MobiDB-lite"/>
    </source>
</evidence>
<dbReference type="Gene3D" id="3.40.50.1390">
    <property type="entry name" value="Resolvase, N-terminal catalytic domain"/>
    <property type="match status" value="1"/>
</dbReference>
<dbReference type="CDD" id="cd00338">
    <property type="entry name" value="Ser_Recombinase"/>
    <property type="match status" value="1"/>
</dbReference>
<dbReference type="STRING" id="1873176.BFN67_06785"/>
<dbReference type="PROSITE" id="PS51736">
    <property type="entry name" value="RECOMBINASES_3"/>
    <property type="match status" value="1"/>
</dbReference>
<comment type="caution">
    <text evidence="5">The sequence shown here is derived from an EMBL/GenBank/DDBJ whole genome shotgun (WGS) entry which is preliminary data.</text>
</comment>
<dbReference type="SUPFAM" id="SSF53041">
    <property type="entry name" value="Resolvase-like"/>
    <property type="match status" value="1"/>
</dbReference>
<proteinExistence type="predicted"/>
<keyword evidence="2" id="KW-0233">DNA recombination</keyword>
<dbReference type="PANTHER" id="PTHR30461">
    <property type="entry name" value="DNA-INVERTASE FROM LAMBDOID PROPHAGE"/>
    <property type="match status" value="1"/>
</dbReference>